<evidence type="ECO:0008006" key="3">
    <source>
        <dbReference type="Google" id="ProtNLM"/>
    </source>
</evidence>
<gene>
    <name evidence="1" type="ORF">SAMN04487779_102539</name>
</gene>
<protein>
    <recommendedName>
        <fullName evidence="3">VWA domain-containing protein</fullName>
    </recommendedName>
</protein>
<evidence type="ECO:0000313" key="1">
    <source>
        <dbReference type="EMBL" id="SDE26683.1"/>
    </source>
</evidence>
<proteinExistence type="predicted"/>
<reference evidence="1 2" key="1">
    <citation type="submission" date="2016-10" db="EMBL/GenBank/DDBJ databases">
        <authorList>
            <person name="de Groot N.N."/>
        </authorList>
    </citation>
    <scope>NUCLEOTIDE SEQUENCE [LARGE SCALE GENOMIC DNA]</scope>
    <source>
        <strain evidence="1 2">CPCC 100156</strain>
    </source>
</reference>
<dbReference type="EMBL" id="FMZX01000025">
    <property type="protein sequence ID" value="SDE26683.1"/>
    <property type="molecule type" value="Genomic_DNA"/>
</dbReference>
<dbReference type="SUPFAM" id="SSF53300">
    <property type="entry name" value="vWA-like"/>
    <property type="match status" value="1"/>
</dbReference>
<accession>A0A1G7BI71</accession>
<dbReference type="Gene3D" id="3.40.50.410">
    <property type="entry name" value="von Willebrand factor, type A domain"/>
    <property type="match status" value="1"/>
</dbReference>
<evidence type="ECO:0000313" key="2">
    <source>
        <dbReference type="Proteomes" id="UP000198925"/>
    </source>
</evidence>
<dbReference type="InterPro" id="IPR036465">
    <property type="entry name" value="vWFA_dom_sf"/>
</dbReference>
<sequence>MRRAHLSRMSKLPAAPGSTAVSAFLRQVESLPVRPASGRRGRLIFAIDATASRQPSWDRACQLQGEMFSATRDLGGLAIRLAYFRGFGEFAATPFLTDAAELTRRMTGLQCLGGQTQIGRVLDHALAETRRDRVHALILIGDAQEEPLDPLCHLAGQLGLHGTPIFAFHEGGDRRAAEAFRQFAQLSGGAFAPFDAASAEALRALLRAVAVYAAGGRAALARLPGEAARRIAGQLPAPG</sequence>
<dbReference type="AlphaFoldDB" id="A0A1G7BI71"/>
<dbReference type="Proteomes" id="UP000198925">
    <property type="component" value="Unassembled WGS sequence"/>
</dbReference>
<dbReference type="STRING" id="938405.SAMN02927895_01302"/>
<name>A0A1G7BI71_9PROT</name>
<keyword evidence="2" id="KW-1185">Reference proteome</keyword>
<organism evidence="1 2">
    <name type="scientific">Belnapia rosea</name>
    <dbReference type="NCBI Taxonomy" id="938405"/>
    <lineage>
        <taxon>Bacteria</taxon>
        <taxon>Pseudomonadati</taxon>
        <taxon>Pseudomonadota</taxon>
        <taxon>Alphaproteobacteria</taxon>
        <taxon>Acetobacterales</taxon>
        <taxon>Roseomonadaceae</taxon>
        <taxon>Belnapia</taxon>
    </lineage>
</organism>